<name>A0A367RHS6_NOSPU</name>
<accession>A0A367RHS6</accession>
<reference evidence="1 2" key="1">
    <citation type="submission" date="2016-04" db="EMBL/GenBank/DDBJ databases">
        <authorList>
            <person name="Evans L.H."/>
            <person name="Alamgir A."/>
            <person name="Owens N."/>
            <person name="Weber N.D."/>
            <person name="Virtaneva K."/>
            <person name="Barbian K."/>
            <person name="Babar A."/>
            <person name="Rosenke K."/>
        </authorList>
    </citation>
    <scope>NUCLEOTIDE SEQUENCE [LARGE SCALE GENOMIC DNA]</scope>
    <source>
        <strain evidence="1">NIES-2108</strain>
    </source>
</reference>
<comment type="caution">
    <text evidence="1">The sequence shown here is derived from an EMBL/GenBank/DDBJ whole genome shotgun (WGS) entry which is preliminary data.</text>
</comment>
<dbReference type="AlphaFoldDB" id="A0A367RHS6"/>
<evidence type="ECO:0000313" key="2">
    <source>
        <dbReference type="Proteomes" id="UP000252085"/>
    </source>
</evidence>
<dbReference type="InterPro" id="IPR029044">
    <property type="entry name" value="Nucleotide-diphossugar_trans"/>
</dbReference>
<evidence type="ECO:0008006" key="3">
    <source>
        <dbReference type="Google" id="ProtNLM"/>
    </source>
</evidence>
<organism evidence="1 2">
    <name type="scientific">Nostoc punctiforme NIES-2108</name>
    <dbReference type="NCBI Taxonomy" id="1356359"/>
    <lineage>
        <taxon>Bacteria</taxon>
        <taxon>Bacillati</taxon>
        <taxon>Cyanobacteriota</taxon>
        <taxon>Cyanophyceae</taxon>
        <taxon>Nostocales</taxon>
        <taxon>Nostocaceae</taxon>
        <taxon>Nostoc</taxon>
    </lineage>
</organism>
<dbReference type="Gene3D" id="3.90.550.10">
    <property type="entry name" value="Spore Coat Polysaccharide Biosynthesis Protein SpsA, Chain A"/>
    <property type="match status" value="1"/>
</dbReference>
<evidence type="ECO:0000313" key="1">
    <source>
        <dbReference type="EMBL" id="RCJ35273.1"/>
    </source>
</evidence>
<proteinExistence type="predicted"/>
<sequence>MFILQRGIITYAYGASYYLEMAKSLARSLHLHSPNVPRAIVTDKENDKDLLELYDYVINIRHEYGSNVKQKLHLFDYSPFEYTLCIDSDCIAVRDINFIFDDFKGRSFSVAGNVYLQAGDKDTFIDVDDTLKRFNLTKLPRFNGGLYYFEKNDTAKAFFATALELAKDWKNLGISEFRGDGPNDERIFGLAMMLHNQSMFEDNGQMMRTPIGLRGSFNIDAIKGKSTFQKYNQVVSPALVHFACVWGEHPVYYREVAKLKNLDKGSVKPVNSNIFSAIQYKFGYQIALLRYIAKRVPKNYKYIQARVKKLLIQLPELIKTKYRIEPVRNK</sequence>
<protein>
    <recommendedName>
        <fullName evidence="3">Nucleotide-diphospho-sugar transferase domain-containing protein</fullName>
    </recommendedName>
</protein>
<dbReference type="EMBL" id="LXQE01000152">
    <property type="protein sequence ID" value="RCJ35273.1"/>
    <property type="molecule type" value="Genomic_DNA"/>
</dbReference>
<dbReference type="SUPFAM" id="SSF53448">
    <property type="entry name" value="Nucleotide-diphospho-sugar transferases"/>
    <property type="match status" value="1"/>
</dbReference>
<gene>
    <name evidence="1" type="ORF">A6769_19535</name>
</gene>
<dbReference type="Proteomes" id="UP000252085">
    <property type="component" value="Unassembled WGS sequence"/>
</dbReference>